<sequence length="123" mass="13724">MIAVSATDDTIRTSELVSIERMVNHLPVFSNYDMDRLKLVSAATFDILEEEDGLDILWDTVRNNLPERLFDTAYAAACDVAAADGAARESELRLLADMRYELNIDRLLAAAIEAGARARHRIL</sequence>
<dbReference type="InterPro" id="IPR029024">
    <property type="entry name" value="TerB-like"/>
</dbReference>
<name>A0A6B0Y4P2_9RHOB</name>
<evidence type="ECO:0000313" key="1">
    <source>
        <dbReference type="EMBL" id="MXY35122.1"/>
    </source>
</evidence>
<accession>A0A6B0Y4P2</accession>
<dbReference type="EMBL" id="VXRY01000567">
    <property type="protein sequence ID" value="MXY35122.1"/>
    <property type="molecule type" value="Genomic_DNA"/>
</dbReference>
<dbReference type="Gene3D" id="1.10.3680.10">
    <property type="entry name" value="TerB-like"/>
    <property type="match status" value="1"/>
</dbReference>
<gene>
    <name evidence="1" type="ORF">F4Y60_13780</name>
</gene>
<reference evidence="1" key="1">
    <citation type="submission" date="2019-09" db="EMBL/GenBank/DDBJ databases">
        <title>Characterisation of the sponge microbiome using genome-centric metagenomics.</title>
        <authorList>
            <person name="Engelberts J.P."/>
            <person name="Robbins S.J."/>
            <person name="De Goeij J.M."/>
            <person name="Aranda M."/>
            <person name="Bell S.C."/>
            <person name="Webster N.S."/>
        </authorList>
    </citation>
    <scope>NUCLEOTIDE SEQUENCE</scope>
    <source>
        <strain evidence="1">SB0664_bin_43</strain>
    </source>
</reference>
<proteinExistence type="predicted"/>
<dbReference type="AlphaFoldDB" id="A0A6B0Y4P2"/>
<dbReference type="SUPFAM" id="SSF158682">
    <property type="entry name" value="TerB-like"/>
    <property type="match status" value="1"/>
</dbReference>
<comment type="caution">
    <text evidence="1">The sequence shown here is derived from an EMBL/GenBank/DDBJ whole genome shotgun (WGS) entry which is preliminary data.</text>
</comment>
<protein>
    <submittedName>
        <fullName evidence="1">2-dehydro-3-deoxyphosphooctonate aldolase</fullName>
    </submittedName>
</protein>
<organism evidence="1">
    <name type="scientific">Boseongicola sp. SB0664_bin_43</name>
    <dbReference type="NCBI Taxonomy" id="2604844"/>
    <lineage>
        <taxon>Bacteria</taxon>
        <taxon>Pseudomonadati</taxon>
        <taxon>Pseudomonadota</taxon>
        <taxon>Alphaproteobacteria</taxon>
        <taxon>Rhodobacterales</taxon>
        <taxon>Paracoccaceae</taxon>
        <taxon>Boseongicola</taxon>
    </lineage>
</organism>